<organism evidence="3 4">
    <name type="scientific">Cannabis sativa</name>
    <name type="common">Hemp</name>
    <name type="synonym">Marijuana</name>
    <dbReference type="NCBI Taxonomy" id="3483"/>
    <lineage>
        <taxon>Eukaryota</taxon>
        <taxon>Viridiplantae</taxon>
        <taxon>Streptophyta</taxon>
        <taxon>Embryophyta</taxon>
        <taxon>Tracheophyta</taxon>
        <taxon>Spermatophyta</taxon>
        <taxon>Magnoliopsida</taxon>
        <taxon>eudicotyledons</taxon>
        <taxon>Gunneridae</taxon>
        <taxon>Pentapetalae</taxon>
        <taxon>rosids</taxon>
        <taxon>fabids</taxon>
        <taxon>Rosales</taxon>
        <taxon>Cannabaceae</taxon>
        <taxon>Cannabis</taxon>
    </lineage>
</organism>
<dbReference type="Proteomes" id="UP000596661">
    <property type="component" value="Unassembled WGS sequence"/>
</dbReference>
<name>A0A803QL79_CANSA</name>
<dbReference type="PANTHER" id="PTHR47074:SF11">
    <property type="entry name" value="REVERSE TRANSCRIPTASE-LIKE PROTEIN"/>
    <property type="match status" value="1"/>
</dbReference>
<evidence type="ECO:0000313" key="4">
    <source>
        <dbReference type="Proteomes" id="UP000596661"/>
    </source>
</evidence>
<feature type="domain" description="RNase H type-1" evidence="1">
    <location>
        <begin position="236"/>
        <end position="358"/>
    </location>
</feature>
<keyword evidence="4" id="KW-1185">Reference proteome</keyword>
<dbReference type="Gramene" id="evm.model.10.1888">
    <property type="protein sequence ID" value="cds.evm.model.10.1888"/>
    <property type="gene ID" value="evm.TU.10.1888"/>
</dbReference>
<dbReference type="Pfam" id="PF13456">
    <property type="entry name" value="RVT_3"/>
    <property type="match status" value="1"/>
</dbReference>
<feature type="domain" description="Reverse transcriptase zinc-binding" evidence="2">
    <location>
        <begin position="74"/>
        <end position="146"/>
    </location>
</feature>
<dbReference type="Gene3D" id="3.30.420.10">
    <property type="entry name" value="Ribonuclease H-like superfamily/Ribonuclease H"/>
    <property type="match status" value="1"/>
</dbReference>
<evidence type="ECO:0000259" key="2">
    <source>
        <dbReference type="Pfam" id="PF13966"/>
    </source>
</evidence>
<protein>
    <recommendedName>
        <fullName evidence="5">RNase H type-1 domain-containing protein</fullName>
    </recommendedName>
</protein>
<evidence type="ECO:0008006" key="5">
    <source>
        <dbReference type="Google" id="ProtNLM"/>
    </source>
</evidence>
<evidence type="ECO:0000259" key="1">
    <source>
        <dbReference type="Pfam" id="PF13456"/>
    </source>
</evidence>
<reference evidence="3" key="1">
    <citation type="submission" date="2021-03" db="UniProtKB">
        <authorList>
            <consortium name="EnsemblPlants"/>
        </authorList>
    </citation>
    <scope>IDENTIFICATION</scope>
</reference>
<dbReference type="SUPFAM" id="SSF53098">
    <property type="entry name" value="Ribonuclease H-like"/>
    <property type="match status" value="1"/>
</dbReference>
<dbReference type="InterPro" id="IPR036397">
    <property type="entry name" value="RNaseH_sf"/>
</dbReference>
<sequence>MPWIPNHSSFLPLVSNGDPSMRVASLITDARQWNLEALHGHFSPPDVDNILTIPLSLFPTDDVLIWHYSSTGCYTVKTGYQFATESQDTTAPSSSASADGWWQTFWSLKLQTKVRIFAWKAFHDALPTAAVLHYRHIASDSICPLYLFELFITIMWCIWSERNAEYHGKKTKPVPLLLDYAVKYLKDYHHAQTRSAATSQQLLSSSRPVNSTAASFSTTPTQPVWIAPPPGQLKLNTDAAINMSSSIIGLGAVLRDSNGIIVAAMATSIKGRFKPEEMEASALSWSLKTLLQLQLPVHHIETDSLMVVQNLKKATTSLSAFHAILKDVHFLVSNFPRAQISHVFRSANNEAHLLAKFALTVDTECIWLEEIPPPLMTVM</sequence>
<dbReference type="OMA" id="ITIMWCI"/>
<dbReference type="GO" id="GO:0003676">
    <property type="term" value="F:nucleic acid binding"/>
    <property type="evidence" value="ECO:0007669"/>
    <property type="project" value="InterPro"/>
</dbReference>
<dbReference type="InterPro" id="IPR052929">
    <property type="entry name" value="RNase_H-like_EbsB-rel"/>
</dbReference>
<dbReference type="InterPro" id="IPR026960">
    <property type="entry name" value="RVT-Znf"/>
</dbReference>
<dbReference type="EnsemblPlants" id="evm.model.10.1888">
    <property type="protein sequence ID" value="cds.evm.model.10.1888"/>
    <property type="gene ID" value="evm.TU.10.1888"/>
</dbReference>
<evidence type="ECO:0000313" key="3">
    <source>
        <dbReference type="EnsemblPlants" id="cds.evm.model.10.1888"/>
    </source>
</evidence>
<accession>A0A803QL79</accession>
<dbReference type="InterPro" id="IPR012337">
    <property type="entry name" value="RNaseH-like_sf"/>
</dbReference>
<dbReference type="GO" id="GO:0004523">
    <property type="term" value="F:RNA-DNA hybrid ribonuclease activity"/>
    <property type="evidence" value="ECO:0007669"/>
    <property type="project" value="InterPro"/>
</dbReference>
<dbReference type="AlphaFoldDB" id="A0A803QL79"/>
<proteinExistence type="predicted"/>
<dbReference type="PANTHER" id="PTHR47074">
    <property type="entry name" value="BNAC02G40300D PROTEIN"/>
    <property type="match status" value="1"/>
</dbReference>
<dbReference type="Pfam" id="PF13966">
    <property type="entry name" value="zf-RVT"/>
    <property type="match status" value="1"/>
</dbReference>
<dbReference type="InterPro" id="IPR002156">
    <property type="entry name" value="RNaseH_domain"/>
</dbReference>
<dbReference type="InterPro" id="IPR044730">
    <property type="entry name" value="RNase_H-like_dom_plant"/>
</dbReference>
<dbReference type="CDD" id="cd06222">
    <property type="entry name" value="RNase_H_like"/>
    <property type="match status" value="1"/>
</dbReference>
<dbReference type="EMBL" id="UZAU01000821">
    <property type="status" value="NOT_ANNOTATED_CDS"/>
    <property type="molecule type" value="Genomic_DNA"/>
</dbReference>